<gene>
    <name evidence="1" type="ORF">MHSWG343_01050</name>
</gene>
<evidence type="ECO:0000313" key="2">
    <source>
        <dbReference type="Proteomes" id="UP000324831"/>
    </source>
</evidence>
<proteinExistence type="predicted"/>
<dbReference type="AlphaFoldDB" id="A0A478FPZ0"/>
<dbReference type="EMBL" id="BIMN01000001">
    <property type="protein sequence ID" value="GCE63127.1"/>
    <property type="molecule type" value="Genomic_DNA"/>
</dbReference>
<organism evidence="1 2">
    <name type="scientific">Candidatus Mycoplasma haematohominis</name>
    <dbReference type="NCBI Taxonomy" id="1494318"/>
    <lineage>
        <taxon>Bacteria</taxon>
        <taxon>Bacillati</taxon>
        <taxon>Mycoplasmatota</taxon>
        <taxon>Mollicutes</taxon>
        <taxon>Mycoplasmataceae</taxon>
        <taxon>Mycoplasma</taxon>
    </lineage>
</organism>
<reference evidence="1 2" key="1">
    <citation type="submission" date="2019-01" db="EMBL/GenBank/DDBJ databases">
        <title>Draft genome sequences of Candidatus Mycoplasma haemohominis SWG34-3 identified from a patient with pyrexia, anemia and liver dysfunction.</title>
        <authorList>
            <person name="Sekizuka T."/>
            <person name="Hattori N."/>
            <person name="Katano H."/>
            <person name="Takuma T."/>
            <person name="Ito T."/>
            <person name="Arai N."/>
            <person name="Yanai R."/>
            <person name="Ishii S."/>
            <person name="Miura Y."/>
            <person name="Tokunaga T."/>
            <person name="Watanabe H."/>
            <person name="Nomura N."/>
            <person name="Eguchi J."/>
            <person name="Arai T."/>
            <person name="Hasegawa H."/>
            <person name="Nakamaki T."/>
            <person name="Wakita T."/>
            <person name="Niki Y."/>
            <person name="Kuroda M."/>
        </authorList>
    </citation>
    <scope>NUCLEOTIDE SEQUENCE [LARGE SCALE GENOMIC DNA]</scope>
    <source>
        <strain evidence="1">SWG34-3</strain>
    </source>
</reference>
<evidence type="ECO:0000313" key="1">
    <source>
        <dbReference type="EMBL" id="GCE63127.1"/>
    </source>
</evidence>
<protein>
    <submittedName>
        <fullName evidence="1">Uncharacterized protein</fullName>
    </submittedName>
</protein>
<dbReference type="Proteomes" id="UP000324831">
    <property type="component" value="Unassembled WGS sequence"/>
</dbReference>
<accession>A0A478FPZ0</accession>
<name>A0A478FPZ0_9MOLU</name>
<comment type="caution">
    <text evidence="1">The sequence shown here is derived from an EMBL/GenBank/DDBJ whole genome shotgun (WGS) entry which is preliminary data.</text>
</comment>
<sequence>MYPLPSIYINNYEFNFKPFAYRLNLEGRIEINSKYKIDLKILYGILDLPNQKIDFINLIPDKKTSCQKNSSDKCQVFRFSTFINLSGDKYFAREFKESEDIPFQFSFAFDTNNLDSLKSYNHALNKSVNYRENNQHLLDFISEIELLKISSSFRYKNSFSIHRHKYQKSLYSLQIPKTWSIYKDRQVESYETIFISLKKYDDLKDTYIDDWFSIRGQAKVILDSCEIELSDGNKLSVPVSYFKARNSKDWNNFYLDVGIRNNLVDLTTKGIYYPQKTSGNLVNKLTLLTNNHGYQISLKNHFSFEQHPLLDASQNLKIRVLRNPAPYLPTLRRFKFISL</sequence>